<evidence type="ECO:0000256" key="2">
    <source>
        <dbReference type="ARBA" id="ARBA00022741"/>
    </source>
</evidence>
<evidence type="ECO:0000256" key="1">
    <source>
        <dbReference type="ARBA" id="ARBA00022448"/>
    </source>
</evidence>
<dbReference type="PROSITE" id="PS50893">
    <property type="entry name" value="ABC_TRANSPORTER_2"/>
    <property type="match status" value="1"/>
</dbReference>
<dbReference type="PANTHER" id="PTHR42939">
    <property type="entry name" value="ABC TRANSPORTER ATP-BINDING PROTEIN ALBC-RELATED"/>
    <property type="match status" value="1"/>
</dbReference>
<keyword evidence="6" id="KW-1185">Reference proteome</keyword>
<dbReference type="CDD" id="cd03230">
    <property type="entry name" value="ABC_DR_subfamily_A"/>
    <property type="match status" value="1"/>
</dbReference>
<dbReference type="OrthoDB" id="9801987at2"/>
<reference evidence="5 6" key="1">
    <citation type="submission" date="2018-04" db="EMBL/GenBank/DDBJ databases">
        <title>Genomic Encyclopedia of Archaeal and Bacterial Type Strains, Phase II (KMG-II): from individual species to whole genera.</title>
        <authorList>
            <person name="Goeker M."/>
        </authorList>
    </citation>
    <scope>NUCLEOTIDE SEQUENCE [LARGE SCALE GENOMIC DNA]</scope>
    <source>
        <strain evidence="5 6">DSM 45169</strain>
    </source>
</reference>
<dbReference type="EMBL" id="PZZP01000001">
    <property type="protein sequence ID" value="PTM57836.1"/>
    <property type="molecule type" value="Genomic_DNA"/>
</dbReference>
<dbReference type="AlphaFoldDB" id="A0A2T4Z7G4"/>
<dbReference type="SMART" id="SM00382">
    <property type="entry name" value="AAA"/>
    <property type="match status" value="1"/>
</dbReference>
<proteinExistence type="predicted"/>
<dbReference type="GO" id="GO:0005524">
    <property type="term" value="F:ATP binding"/>
    <property type="evidence" value="ECO:0007669"/>
    <property type="project" value="UniProtKB-KW"/>
</dbReference>
<dbReference type="GO" id="GO:0016887">
    <property type="term" value="F:ATP hydrolysis activity"/>
    <property type="evidence" value="ECO:0007669"/>
    <property type="project" value="InterPro"/>
</dbReference>
<dbReference type="Proteomes" id="UP000241639">
    <property type="component" value="Unassembled WGS sequence"/>
</dbReference>
<dbReference type="PROSITE" id="PS00211">
    <property type="entry name" value="ABC_TRANSPORTER_1"/>
    <property type="match status" value="1"/>
</dbReference>
<dbReference type="InterPro" id="IPR051782">
    <property type="entry name" value="ABC_Transporter_VariousFunc"/>
</dbReference>
<dbReference type="Gene3D" id="3.40.50.300">
    <property type="entry name" value="P-loop containing nucleotide triphosphate hydrolases"/>
    <property type="match status" value="1"/>
</dbReference>
<keyword evidence="1" id="KW-0813">Transport</keyword>
<comment type="caution">
    <text evidence="5">The sequence shown here is derived from an EMBL/GenBank/DDBJ whole genome shotgun (WGS) entry which is preliminary data.</text>
</comment>
<protein>
    <submittedName>
        <fullName evidence="5">ABC-2 type transport system ATP-binding protein</fullName>
    </submittedName>
</protein>
<evidence type="ECO:0000313" key="5">
    <source>
        <dbReference type="EMBL" id="PTM57836.1"/>
    </source>
</evidence>
<evidence type="ECO:0000259" key="4">
    <source>
        <dbReference type="PROSITE" id="PS50893"/>
    </source>
</evidence>
<sequence>MAVVQTNEIVKKFGKQTVLNGVNIQVEEGEVYGFIGPNGAGKSTTIRILLGMLKATSGTATIFGHDVWRDAVAIHERLAYVPGDVNLWLNLSGGEVLDLFASMKKQYSKKRERFLIDQFALDVSKKCRTYSKGNRQKVALISAFASEADLYILDEPTSGLDPLMERIFQECILDAKSREKSVLLSSHILSEVERLCDRIGIIRHGEIIESGTLQEMRHLTRTNLRMTTVKPPIQLEQQPGVHEVVKEGDIVTFQVDTEHLASVIQYVSSFGVTSLESAQPTLEDLFMRHYEGSEQR</sequence>
<dbReference type="Pfam" id="PF13732">
    <property type="entry name" value="DrrA1-3_C"/>
    <property type="match status" value="1"/>
</dbReference>
<organism evidence="5 6">
    <name type="scientific">Desmospora activa DSM 45169</name>
    <dbReference type="NCBI Taxonomy" id="1121389"/>
    <lineage>
        <taxon>Bacteria</taxon>
        <taxon>Bacillati</taxon>
        <taxon>Bacillota</taxon>
        <taxon>Bacilli</taxon>
        <taxon>Bacillales</taxon>
        <taxon>Thermoactinomycetaceae</taxon>
        <taxon>Desmospora</taxon>
    </lineage>
</organism>
<keyword evidence="2" id="KW-0547">Nucleotide-binding</keyword>
<accession>A0A2T4Z7G4</accession>
<feature type="domain" description="ABC transporter" evidence="4">
    <location>
        <begin position="4"/>
        <end position="229"/>
    </location>
</feature>
<dbReference type="InterPro" id="IPR003593">
    <property type="entry name" value="AAA+_ATPase"/>
</dbReference>
<dbReference type="InterPro" id="IPR027417">
    <property type="entry name" value="P-loop_NTPase"/>
</dbReference>
<gene>
    <name evidence="5" type="ORF">C8J48_0399</name>
</gene>
<dbReference type="InterPro" id="IPR017871">
    <property type="entry name" value="ABC_transporter-like_CS"/>
</dbReference>
<dbReference type="RefSeq" id="WP_107724706.1">
    <property type="nucleotide sequence ID" value="NZ_PZZP01000001.1"/>
</dbReference>
<evidence type="ECO:0000313" key="6">
    <source>
        <dbReference type="Proteomes" id="UP000241639"/>
    </source>
</evidence>
<keyword evidence="3 5" id="KW-0067">ATP-binding</keyword>
<evidence type="ECO:0000256" key="3">
    <source>
        <dbReference type="ARBA" id="ARBA00022840"/>
    </source>
</evidence>
<name>A0A2T4Z7G4_9BACL</name>
<dbReference type="SUPFAM" id="SSF52540">
    <property type="entry name" value="P-loop containing nucleoside triphosphate hydrolases"/>
    <property type="match status" value="1"/>
</dbReference>
<dbReference type="Pfam" id="PF00005">
    <property type="entry name" value="ABC_tran"/>
    <property type="match status" value="1"/>
</dbReference>
<dbReference type="InterPro" id="IPR025302">
    <property type="entry name" value="DrrA1/2-like_C"/>
</dbReference>
<dbReference type="PANTHER" id="PTHR42939:SF1">
    <property type="entry name" value="ABC TRANSPORTER ATP-BINDING PROTEIN ALBC-RELATED"/>
    <property type="match status" value="1"/>
</dbReference>
<dbReference type="InterPro" id="IPR003439">
    <property type="entry name" value="ABC_transporter-like_ATP-bd"/>
</dbReference>